<keyword evidence="2" id="KW-1185">Reference proteome</keyword>
<proteinExistence type="predicted"/>
<dbReference type="EMBL" id="MU273633">
    <property type="protein sequence ID" value="KAI0030224.1"/>
    <property type="molecule type" value="Genomic_DNA"/>
</dbReference>
<name>A0ACB8QEQ1_9AGAM</name>
<accession>A0ACB8QEQ1</accession>
<organism evidence="1 2">
    <name type="scientific">Vararia minispora EC-137</name>
    <dbReference type="NCBI Taxonomy" id="1314806"/>
    <lineage>
        <taxon>Eukaryota</taxon>
        <taxon>Fungi</taxon>
        <taxon>Dikarya</taxon>
        <taxon>Basidiomycota</taxon>
        <taxon>Agaricomycotina</taxon>
        <taxon>Agaricomycetes</taxon>
        <taxon>Russulales</taxon>
        <taxon>Lachnocladiaceae</taxon>
        <taxon>Vararia</taxon>
    </lineage>
</organism>
<protein>
    <submittedName>
        <fullName evidence="1">Clasp N terminal-domain-containing protein</fullName>
    </submittedName>
</protein>
<reference evidence="1" key="2">
    <citation type="journal article" date="2022" name="New Phytol.">
        <title>Evolutionary transition to the ectomycorrhizal habit in the genomes of a hyperdiverse lineage of mushroom-forming fungi.</title>
        <authorList>
            <person name="Looney B."/>
            <person name="Miyauchi S."/>
            <person name="Morin E."/>
            <person name="Drula E."/>
            <person name="Courty P.E."/>
            <person name="Kohler A."/>
            <person name="Kuo A."/>
            <person name="LaButti K."/>
            <person name="Pangilinan J."/>
            <person name="Lipzen A."/>
            <person name="Riley R."/>
            <person name="Andreopoulos W."/>
            <person name="He G."/>
            <person name="Johnson J."/>
            <person name="Nolan M."/>
            <person name="Tritt A."/>
            <person name="Barry K.W."/>
            <person name="Grigoriev I.V."/>
            <person name="Nagy L.G."/>
            <person name="Hibbett D."/>
            <person name="Henrissat B."/>
            <person name="Matheny P.B."/>
            <person name="Labbe J."/>
            <person name="Martin F.M."/>
        </authorList>
    </citation>
    <scope>NUCLEOTIDE SEQUENCE</scope>
    <source>
        <strain evidence="1">EC-137</strain>
    </source>
</reference>
<sequence length="1276" mass="136329">MDDSNLSKLLQQLAKSDVDAKIDAVTKLQAEFKNEIDIPEPDAVIQAFKACLRISNQHLQTATLCALPSLLPLVLSHGSARPHPPADAPSTSSAGSTSVDLYGLRQVLNAFLPQGGVIDRLGDARDRPREKARETLALIGGYAFRAGGGSTLGRSRDGKTETPLQVFERFMKDSALASKVWRVREQALLALVDIRRTHHLFPIRPYLTLLVGTLEDSDANVRETARTAIVELFTGPGVTDAARADLKKELTKKGVRKTIVDGVLERILSKSMNSSTETPPAGKANGDAQPKPYIPPSLALQARKQTASAEAPPSGPASSGSRAVGSSTVASKVAGSSRVISPPPGPIPGTPIAESAADVDTVYVASARDLEVELTNMLRAFEGKETEHNWAPRDRAITRIRGMLKGDVHVRYTDTFLTHLKPMVDASLKTLASLRTTMVTNTTSLYNELAMALGPALDPAVETILLNLLKMAGFVKKITAQASQTSVTTVLTYTTPSPRVVITLLSSALQDRTPQARAHVADHLAKYLELHGARARHAIESMGLLDSLDKTLRKALADANPSARQSARVAFWAFEAVWPDRGQAILDAQDLTNRKAIEKANPNPSAQASTPNTAPVAKKSSVAAAIAASRAKAKAIAHAPPTLRHQATSTARTISPPKRSMSPSLSTGSSGSPPVSPRSRIMSGPSTRAPPPKAAPRLSHSRTSSSDSIPSTLHRPASPLAYTSNSSPRVSTIRRAMQTALPASPPAPATTITPPSPVARRSLGRTTALTHDQRTSLILPPSTDFDEDSLLTAVAIPLPDESDSDMELDESAQPLSFSTPYELHLPVSSPSPASFSPRSHTSSSARNNTLSTGSPPTAPGPVVEDALRARAEQAQSAAERLLELVEPDDAEAQPLLLQSDTVRAHAPAPATPARQKTAAVWKQAAAFQDSPQWSGPAASPSDSPWWRKRMALLNERNFLRGLDNGVVEGTLEEIVDMLDKKTADVALLKRAALFCVANPAIDPLSPLSVSNSFPANPSPFIASPALKAGSVMSGIWAQDKNFTRLFGALKRFVQPERDEETLEYALIVLWEMLEYQSQLMEGREADVFAILLHARYCGKASVLGATNVIRDALTSRLDAVYGLTTLHANLLAFAAEAPPTASSAEAKAATYAYGLIALGKFILRLPDEILEEELPRLKSTLISALSDPTSLVVREAAASAIIAAQLVLRDETHLFALLDGLPDDKKNLLTYLFDKHAARGAGAGSQVGPAVGVDRLEREMRRLDGRTATPPRPKMS</sequence>
<gene>
    <name evidence="1" type="ORF">K488DRAFT_79742</name>
</gene>
<dbReference type="Proteomes" id="UP000814128">
    <property type="component" value="Unassembled WGS sequence"/>
</dbReference>
<evidence type="ECO:0000313" key="1">
    <source>
        <dbReference type="EMBL" id="KAI0030224.1"/>
    </source>
</evidence>
<evidence type="ECO:0000313" key="2">
    <source>
        <dbReference type="Proteomes" id="UP000814128"/>
    </source>
</evidence>
<comment type="caution">
    <text evidence="1">The sequence shown here is derived from an EMBL/GenBank/DDBJ whole genome shotgun (WGS) entry which is preliminary data.</text>
</comment>
<reference evidence="1" key="1">
    <citation type="submission" date="2021-02" db="EMBL/GenBank/DDBJ databases">
        <authorList>
            <consortium name="DOE Joint Genome Institute"/>
            <person name="Ahrendt S."/>
            <person name="Looney B.P."/>
            <person name="Miyauchi S."/>
            <person name="Morin E."/>
            <person name="Drula E."/>
            <person name="Courty P.E."/>
            <person name="Chicoki N."/>
            <person name="Fauchery L."/>
            <person name="Kohler A."/>
            <person name="Kuo A."/>
            <person name="Labutti K."/>
            <person name="Pangilinan J."/>
            <person name="Lipzen A."/>
            <person name="Riley R."/>
            <person name="Andreopoulos W."/>
            <person name="He G."/>
            <person name="Johnson J."/>
            <person name="Barry K.W."/>
            <person name="Grigoriev I.V."/>
            <person name="Nagy L."/>
            <person name="Hibbett D."/>
            <person name="Henrissat B."/>
            <person name="Matheny P.B."/>
            <person name="Labbe J."/>
            <person name="Martin F."/>
        </authorList>
    </citation>
    <scope>NUCLEOTIDE SEQUENCE</scope>
    <source>
        <strain evidence="1">EC-137</strain>
    </source>
</reference>